<dbReference type="EMBL" id="AE014075">
    <property type="protein sequence ID" value="AAN81655.1"/>
    <property type="molecule type" value="Genomic_DNA"/>
</dbReference>
<evidence type="ECO:0000313" key="2">
    <source>
        <dbReference type="EMBL" id="AAN81655.1"/>
    </source>
</evidence>
<sequence length="296" mass="35012">MKNYWRATMNQNPFSFYDFLGYLIPGGFFILLMYFCGLTFDLDIVIDLSELLRGQSQIFGILNYASIVIISYIAGHFISITSAFFIEKYMNKELGYPSKYLFKKLIDTSESICSPSCDERSADKKTKIKNRIIKCVLCPIILWDFITQKLCYSQSLPFHLANTTWLMIKEGYEKKFITNRQLLQDKNGLDDDLFRLAYHYVYEFSKQHQTKIQNYVALYGFCRNICLIFIISFWVSVPTFIYRLCTHSDYLYSLLSIMLSFFFVYVFYVGFVKFYRRYTLEVLMAFAVLQSNDTIR</sequence>
<dbReference type="STRING" id="199310.c3203"/>
<dbReference type="Proteomes" id="UP000001410">
    <property type="component" value="Chromosome"/>
</dbReference>
<organism evidence="2 3">
    <name type="scientific">Escherichia coli O6:H1 (strain CFT073 / ATCC 700928 / UPEC)</name>
    <dbReference type="NCBI Taxonomy" id="199310"/>
    <lineage>
        <taxon>Bacteria</taxon>
        <taxon>Pseudomonadati</taxon>
        <taxon>Pseudomonadota</taxon>
        <taxon>Gammaproteobacteria</taxon>
        <taxon>Enterobacterales</taxon>
        <taxon>Enterobacteriaceae</taxon>
        <taxon>Escherichia</taxon>
    </lineage>
</organism>
<feature type="transmembrane region" description="Helical" evidence="1">
    <location>
        <begin position="20"/>
        <end position="40"/>
    </location>
</feature>
<dbReference type="KEGG" id="ecc:c3203"/>
<feature type="transmembrane region" description="Helical" evidence="1">
    <location>
        <begin position="60"/>
        <end position="86"/>
    </location>
</feature>
<dbReference type="eggNOG" id="ENOG5032YJ4">
    <property type="taxonomic scope" value="Bacteria"/>
</dbReference>
<feature type="transmembrane region" description="Helical" evidence="1">
    <location>
        <begin position="250"/>
        <end position="271"/>
    </location>
</feature>
<keyword evidence="1" id="KW-0812">Transmembrane</keyword>
<gene>
    <name evidence="2" type="ordered locus">c3203</name>
</gene>
<dbReference type="AlphaFoldDB" id="A0A0H2V9R1"/>
<accession>A0A0H2V9R1</accession>
<evidence type="ECO:0000256" key="1">
    <source>
        <dbReference type="SAM" id="Phobius"/>
    </source>
</evidence>
<dbReference type="HOGENOM" id="CLU_087551_0_0_6"/>
<feature type="transmembrane region" description="Helical" evidence="1">
    <location>
        <begin position="216"/>
        <end position="235"/>
    </location>
</feature>
<keyword evidence="3" id="KW-1185">Reference proteome</keyword>
<reference evidence="2 3" key="1">
    <citation type="journal article" date="2002" name="Proc. Natl. Acad. Sci. U.S.A.">
        <title>Extensive mosaic structure revealed by the complete genome sequence of uropathogenic Escherichia coli.</title>
        <authorList>
            <person name="Welch R.A."/>
            <person name="Burland V."/>
            <person name="Plunkett G.III."/>
            <person name="Redford P."/>
            <person name="Roesch P."/>
            <person name="Rasko D."/>
            <person name="Buckles E.L."/>
            <person name="Liou S.R."/>
            <person name="Boutin A."/>
            <person name="Hackett J."/>
            <person name="Stroud D."/>
            <person name="Mayhew G.F."/>
            <person name="Rose D.J."/>
            <person name="Zhou S."/>
            <person name="Schwartz D.C."/>
            <person name="Perna N.T."/>
            <person name="Mobley H.L."/>
            <person name="Donnenberg M.S."/>
            <person name="Blattner F.R."/>
        </authorList>
    </citation>
    <scope>NUCLEOTIDE SEQUENCE [LARGE SCALE GENOMIC DNA]</scope>
    <source>
        <strain evidence="3">CFT073 / ATCC 700928 / UPEC</strain>
    </source>
</reference>
<name>A0A0H2V9R1_ECOL6</name>
<keyword evidence="1" id="KW-1133">Transmembrane helix</keyword>
<protein>
    <submittedName>
        <fullName evidence="2">Uncharacterized protein</fullName>
    </submittedName>
</protein>
<evidence type="ECO:0000313" key="3">
    <source>
        <dbReference type="Proteomes" id="UP000001410"/>
    </source>
</evidence>
<keyword evidence="1" id="KW-0472">Membrane</keyword>
<proteinExistence type="predicted"/>